<gene>
    <name evidence="4" type="primary">TNFRSF14</name>
</gene>
<dbReference type="SMART" id="SM00208">
    <property type="entry name" value="TNFR"/>
    <property type="match status" value="2"/>
</dbReference>
<accession>A0A2Y9RS83</accession>
<evidence type="ECO:0000313" key="3">
    <source>
        <dbReference type="Proteomes" id="UP000248480"/>
    </source>
</evidence>
<feature type="domain" description="TNFR-Cys" evidence="2">
    <location>
        <begin position="42"/>
        <end position="77"/>
    </location>
</feature>
<dbReference type="GO" id="GO:0046642">
    <property type="term" value="P:negative regulation of alpha-beta T cell proliferation"/>
    <property type="evidence" value="ECO:0007669"/>
    <property type="project" value="TreeGrafter"/>
</dbReference>
<keyword evidence="1" id="KW-1133">Transmembrane helix</keyword>
<dbReference type="GO" id="GO:2000406">
    <property type="term" value="P:positive regulation of T cell migration"/>
    <property type="evidence" value="ECO:0007669"/>
    <property type="project" value="TreeGrafter"/>
</dbReference>
<dbReference type="PANTHER" id="PTHR46838:SF1">
    <property type="entry name" value="TUMOR NECROSIS FACTOR RECEPTOR SUPERFAMILY MEMBER 14"/>
    <property type="match status" value="1"/>
</dbReference>
<feature type="domain" description="TNFR-Cys" evidence="2">
    <location>
        <begin position="114"/>
        <end position="153"/>
    </location>
</feature>
<name>A0A2Y9RS83_TRIMA</name>
<keyword evidence="1" id="KW-0812">Transmembrane</keyword>
<dbReference type="GO" id="GO:0050830">
    <property type="term" value="P:defense response to Gram-positive bacterium"/>
    <property type="evidence" value="ECO:0007669"/>
    <property type="project" value="TreeGrafter"/>
</dbReference>
<dbReference type="Gene3D" id="2.10.50.10">
    <property type="entry name" value="Tumor Necrosis Factor Receptor, subunit A, domain 2"/>
    <property type="match status" value="1"/>
</dbReference>
<feature type="transmembrane region" description="Helical" evidence="1">
    <location>
        <begin position="156"/>
        <end position="178"/>
    </location>
</feature>
<dbReference type="GO" id="GO:0009897">
    <property type="term" value="C:external side of plasma membrane"/>
    <property type="evidence" value="ECO:0007669"/>
    <property type="project" value="TreeGrafter"/>
</dbReference>
<reference evidence="4" key="1">
    <citation type="submission" date="2025-08" db="UniProtKB">
        <authorList>
            <consortium name="RefSeq"/>
        </authorList>
    </citation>
    <scope>IDENTIFICATION</scope>
</reference>
<keyword evidence="3" id="KW-1185">Reference proteome</keyword>
<proteinExistence type="predicted"/>
<sequence>MEPLQGWESFPGSPAPQPDILRLALYFLLLVPCHFTLSLPLCKEEEYPVGTECCPKCSPAMGLETRQKCSTIKDTECGCPRDHLCVREDTDPCAMCQPLETKGSEKKDTGCNNCPPGTFSPLETLEECQPSTNCSGWLETETRPGTCTTEGACFSWLSLILGLSIPCVIIFGLVIWYLKKQKRPSGGLAKRMSFFQRWIRRDAERDTTVSEALQVGLDVTTVAVEETVREDTASCLTPQDLDMEIGLESRG</sequence>
<organism evidence="3 4">
    <name type="scientific">Trichechus manatus latirostris</name>
    <name type="common">Florida manatee</name>
    <dbReference type="NCBI Taxonomy" id="127582"/>
    <lineage>
        <taxon>Eukaryota</taxon>
        <taxon>Metazoa</taxon>
        <taxon>Chordata</taxon>
        <taxon>Craniata</taxon>
        <taxon>Vertebrata</taxon>
        <taxon>Euteleostomi</taxon>
        <taxon>Mammalia</taxon>
        <taxon>Eutheria</taxon>
        <taxon>Afrotheria</taxon>
        <taxon>Sirenia</taxon>
        <taxon>Trichechidae</taxon>
        <taxon>Trichechus</taxon>
    </lineage>
</organism>
<protein>
    <submittedName>
        <fullName evidence="4">Tumor necrosis factor receptor superfamily member 14 isoform X2</fullName>
    </submittedName>
</protein>
<evidence type="ECO:0000256" key="1">
    <source>
        <dbReference type="SAM" id="Phobius"/>
    </source>
</evidence>
<dbReference type="Proteomes" id="UP000248480">
    <property type="component" value="Unplaced"/>
</dbReference>
<evidence type="ECO:0000259" key="2">
    <source>
        <dbReference type="SMART" id="SM00208"/>
    </source>
</evidence>
<keyword evidence="1" id="KW-0472">Membrane</keyword>
<dbReference type="GO" id="GO:0002720">
    <property type="term" value="P:positive regulation of cytokine production involved in immune response"/>
    <property type="evidence" value="ECO:0007669"/>
    <property type="project" value="TreeGrafter"/>
</dbReference>
<dbReference type="GO" id="GO:0050829">
    <property type="term" value="P:defense response to Gram-negative bacterium"/>
    <property type="evidence" value="ECO:0007669"/>
    <property type="project" value="TreeGrafter"/>
</dbReference>
<dbReference type="PANTHER" id="PTHR46838">
    <property type="entry name" value="TUMOR NECROSIS FACTOR RECEPTOR SUPERFAMILY MEMBER 14"/>
    <property type="match status" value="1"/>
</dbReference>
<dbReference type="RefSeq" id="XP_023594473.1">
    <property type="nucleotide sequence ID" value="XM_023738705.1"/>
</dbReference>
<evidence type="ECO:0000313" key="4">
    <source>
        <dbReference type="RefSeq" id="XP_023594473.1"/>
    </source>
</evidence>
<keyword evidence="4" id="KW-0675">Receptor</keyword>
<dbReference type="InterPro" id="IPR001368">
    <property type="entry name" value="TNFR/NGFR_Cys_rich_reg"/>
</dbReference>
<dbReference type="CTD" id="8764"/>
<dbReference type="AlphaFoldDB" id="A0A2Y9RS83"/>
<dbReference type="GeneID" id="101359570"/>
<dbReference type="SUPFAM" id="SSF57586">
    <property type="entry name" value="TNF receptor-like"/>
    <property type="match status" value="1"/>
</dbReference>